<proteinExistence type="predicted"/>
<evidence type="ECO:0000256" key="3">
    <source>
        <dbReference type="ARBA" id="ARBA00022786"/>
    </source>
</evidence>
<comment type="subcellular location">
    <subcellularLocation>
        <location evidence="1">Nucleus</location>
    </subcellularLocation>
</comment>
<evidence type="ECO:0000256" key="5">
    <source>
        <dbReference type="ARBA" id="ARBA00023306"/>
    </source>
</evidence>
<protein>
    <recommendedName>
        <fullName evidence="8">RING-type domain-containing protein</fullName>
    </recommendedName>
</protein>
<dbReference type="GO" id="GO:0016567">
    <property type="term" value="P:protein ubiquitination"/>
    <property type="evidence" value="ECO:0007669"/>
    <property type="project" value="TreeGrafter"/>
</dbReference>
<sequence length="431" mass="48500">MSDDENARNLPEVEVESTSAKRRRTSSVAASSEGGYDVGESQNSIDEEFKCAICLDTMTVPYTIIPCLHTFDKDCLLLWWKTNSNCPTCKKNSRSAKSAFQLKAIMERVHKKRKSKKSKKSPTPSGDNTEIFPENRVHDHGDDDDDDDAVDDDDHYDSDGSDHYIYTPGEGLVWPCDACSPNHPSGYTCPNPIPAPTNEEIQEEQARRGAGNTPVGPPARGERRTFLNSFEAQGKPGVDQHVACVSCGTYIPRHIPVPIKCSHCSQFYCEKFDPAGCPRGTTFYPRSEVKLPDNAVIHLPHLFPPNIRGNRYECSRFVDFLNAKDLTGDDIPPEIFIAKHQQVSEDINDQAADEYWGPNSHFCQRCVLDVVTGMPLFDWWLKKRQESLDNNEGIVVTKPDCWYGIDCRTQTHNDGHAERLNHICHNTRRAV</sequence>
<dbReference type="InterPro" id="IPR052256">
    <property type="entry name" value="E3_ubiquitin-ligase_CHFR"/>
</dbReference>
<dbReference type="PANTHER" id="PTHR16079:SF4">
    <property type="entry name" value="E3 UBIQUITIN-PROTEIN LIGASE CHFR"/>
    <property type="match status" value="1"/>
</dbReference>
<dbReference type="Proteomes" id="UP000054279">
    <property type="component" value="Unassembled WGS sequence"/>
</dbReference>
<dbReference type="InterPro" id="IPR001841">
    <property type="entry name" value="Znf_RING"/>
</dbReference>
<evidence type="ECO:0000259" key="8">
    <source>
        <dbReference type="PROSITE" id="PS50089"/>
    </source>
</evidence>
<dbReference type="SMART" id="SM00184">
    <property type="entry name" value="RING"/>
    <property type="match status" value="1"/>
</dbReference>
<evidence type="ECO:0000313" key="10">
    <source>
        <dbReference type="Proteomes" id="UP000054279"/>
    </source>
</evidence>
<keyword evidence="6" id="KW-0862">Zinc</keyword>
<feature type="compositionally biased region" description="Acidic residues" evidence="7">
    <location>
        <begin position="142"/>
        <end position="156"/>
    </location>
</feature>
<feature type="region of interest" description="Disordered" evidence="7">
    <location>
        <begin position="195"/>
        <end position="221"/>
    </location>
</feature>
<dbReference type="InterPro" id="IPR040909">
    <property type="entry name" value="CHFR_Znf-CRD"/>
</dbReference>
<name>A0A0C9VDF9_SPHS4</name>
<dbReference type="GO" id="GO:0005634">
    <property type="term" value="C:nucleus"/>
    <property type="evidence" value="ECO:0007669"/>
    <property type="project" value="UniProtKB-SubCell"/>
</dbReference>
<dbReference type="GO" id="GO:0008270">
    <property type="term" value="F:zinc ion binding"/>
    <property type="evidence" value="ECO:0007669"/>
    <property type="project" value="UniProtKB-KW"/>
</dbReference>
<evidence type="ECO:0000256" key="6">
    <source>
        <dbReference type="PROSITE-ProRule" id="PRU00175"/>
    </source>
</evidence>
<dbReference type="Pfam" id="PF17979">
    <property type="entry name" value="zf-CRD"/>
    <property type="match status" value="1"/>
</dbReference>
<dbReference type="PROSITE" id="PS50089">
    <property type="entry name" value="ZF_RING_2"/>
    <property type="match status" value="1"/>
</dbReference>
<organism evidence="9 10">
    <name type="scientific">Sphaerobolus stellatus (strain SS14)</name>
    <dbReference type="NCBI Taxonomy" id="990650"/>
    <lineage>
        <taxon>Eukaryota</taxon>
        <taxon>Fungi</taxon>
        <taxon>Dikarya</taxon>
        <taxon>Basidiomycota</taxon>
        <taxon>Agaricomycotina</taxon>
        <taxon>Agaricomycetes</taxon>
        <taxon>Phallomycetidae</taxon>
        <taxon>Geastrales</taxon>
        <taxon>Sphaerobolaceae</taxon>
        <taxon>Sphaerobolus</taxon>
    </lineage>
</organism>
<evidence type="ECO:0000256" key="2">
    <source>
        <dbReference type="ARBA" id="ARBA00022679"/>
    </source>
</evidence>
<accession>A0A0C9VDF9</accession>
<evidence type="ECO:0000256" key="7">
    <source>
        <dbReference type="SAM" id="MobiDB-lite"/>
    </source>
</evidence>
<dbReference type="GO" id="GO:0004842">
    <property type="term" value="F:ubiquitin-protein transferase activity"/>
    <property type="evidence" value="ECO:0007669"/>
    <property type="project" value="TreeGrafter"/>
</dbReference>
<dbReference type="Pfam" id="PF13639">
    <property type="entry name" value="zf-RING_2"/>
    <property type="match status" value="1"/>
</dbReference>
<keyword evidence="5" id="KW-0131">Cell cycle</keyword>
<dbReference type="EMBL" id="KN837113">
    <property type="protein sequence ID" value="KIJ45084.1"/>
    <property type="molecule type" value="Genomic_DNA"/>
</dbReference>
<evidence type="ECO:0000256" key="1">
    <source>
        <dbReference type="ARBA" id="ARBA00004123"/>
    </source>
</evidence>
<dbReference type="OrthoDB" id="6105938at2759"/>
<feature type="region of interest" description="Disordered" evidence="7">
    <location>
        <begin position="109"/>
        <end position="162"/>
    </location>
</feature>
<reference evidence="9 10" key="1">
    <citation type="submission" date="2014-06" db="EMBL/GenBank/DDBJ databases">
        <title>Evolutionary Origins and Diversification of the Mycorrhizal Mutualists.</title>
        <authorList>
            <consortium name="DOE Joint Genome Institute"/>
            <consortium name="Mycorrhizal Genomics Consortium"/>
            <person name="Kohler A."/>
            <person name="Kuo A."/>
            <person name="Nagy L.G."/>
            <person name="Floudas D."/>
            <person name="Copeland A."/>
            <person name="Barry K.W."/>
            <person name="Cichocki N."/>
            <person name="Veneault-Fourrey C."/>
            <person name="LaButti K."/>
            <person name="Lindquist E.A."/>
            <person name="Lipzen A."/>
            <person name="Lundell T."/>
            <person name="Morin E."/>
            <person name="Murat C."/>
            <person name="Riley R."/>
            <person name="Ohm R."/>
            <person name="Sun H."/>
            <person name="Tunlid A."/>
            <person name="Henrissat B."/>
            <person name="Grigoriev I.V."/>
            <person name="Hibbett D.S."/>
            <person name="Martin F."/>
        </authorList>
    </citation>
    <scope>NUCLEOTIDE SEQUENCE [LARGE SCALE GENOMIC DNA]</scope>
    <source>
        <strain evidence="9 10">SS14</strain>
    </source>
</reference>
<gene>
    <name evidence="9" type="ORF">M422DRAFT_29934</name>
</gene>
<dbReference type="AlphaFoldDB" id="A0A0C9VDF9"/>
<feature type="domain" description="RING-type" evidence="8">
    <location>
        <begin position="51"/>
        <end position="90"/>
    </location>
</feature>
<keyword evidence="10" id="KW-1185">Reference proteome</keyword>
<dbReference type="GO" id="GO:0006511">
    <property type="term" value="P:ubiquitin-dependent protein catabolic process"/>
    <property type="evidence" value="ECO:0007669"/>
    <property type="project" value="TreeGrafter"/>
</dbReference>
<keyword evidence="2" id="KW-0808">Transferase</keyword>
<keyword evidence="4" id="KW-0539">Nucleus</keyword>
<dbReference type="SUPFAM" id="SSF57850">
    <property type="entry name" value="RING/U-box"/>
    <property type="match status" value="1"/>
</dbReference>
<keyword evidence="6" id="KW-0479">Metal-binding</keyword>
<feature type="compositionally biased region" description="Basic residues" evidence="7">
    <location>
        <begin position="109"/>
        <end position="120"/>
    </location>
</feature>
<feature type="region of interest" description="Disordered" evidence="7">
    <location>
        <begin position="1"/>
        <end position="39"/>
    </location>
</feature>
<evidence type="ECO:0000313" key="9">
    <source>
        <dbReference type="EMBL" id="KIJ45084.1"/>
    </source>
</evidence>
<dbReference type="Gene3D" id="3.30.40.10">
    <property type="entry name" value="Zinc/RING finger domain, C3HC4 (zinc finger)"/>
    <property type="match status" value="1"/>
</dbReference>
<dbReference type="HOGENOM" id="CLU_035635_0_0_1"/>
<dbReference type="PANTHER" id="PTHR16079">
    <property type="entry name" value="UBIQUITIN LIGASE PROTEIN CHFR"/>
    <property type="match status" value="1"/>
</dbReference>
<keyword evidence="3" id="KW-0833">Ubl conjugation pathway</keyword>
<dbReference type="InterPro" id="IPR013083">
    <property type="entry name" value="Znf_RING/FYVE/PHD"/>
</dbReference>
<evidence type="ECO:0000256" key="4">
    <source>
        <dbReference type="ARBA" id="ARBA00023242"/>
    </source>
</evidence>
<keyword evidence="6" id="KW-0863">Zinc-finger</keyword>